<reference evidence="3 4" key="2">
    <citation type="journal article" date="2012" name="PLoS ONE">
        <title>An ancient pathway combining carbon dioxide fixation with the generation and utilization of a sodium ion gradient for ATP synthesis.</title>
        <authorList>
            <person name="Poehlein A."/>
            <person name="Schmidt S."/>
            <person name="Kaster A.K."/>
            <person name="Goenrich M."/>
            <person name="Vollmers J."/>
            <person name="Thurmer A."/>
            <person name="Bertsch J."/>
            <person name="Schuchmann K."/>
            <person name="Voigt B."/>
            <person name="Hecker M."/>
            <person name="Daniel R."/>
            <person name="Thauer R.K."/>
            <person name="Gottschalk G."/>
            <person name="Muller V."/>
        </authorList>
    </citation>
    <scope>NUCLEOTIDE SEQUENCE [LARGE SCALE GENOMIC DNA]</scope>
    <source>
        <strain evidence="4">ATCC 29683 / DSM 1030 / JCM 2381 / KCTC 1655 / WB1</strain>
    </source>
</reference>
<dbReference type="InterPro" id="IPR000160">
    <property type="entry name" value="GGDEF_dom"/>
</dbReference>
<evidence type="ECO:0000313" key="3">
    <source>
        <dbReference type="EMBL" id="AFA49998.1"/>
    </source>
</evidence>
<dbReference type="eggNOG" id="COG2199">
    <property type="taxonomic scope" value="Bacteria"/>
</dbReference>
<dbReference type="InterPro" id="IPR050469">
    <property type="entry name" value="Diguanylate_Cyclase"/>
</dbReference>
<dbReference type="EC" id="2.7.7.65" evidence="3"/>
<feature type="transmembrane region" description="Helical" evidence="1">
    <location>
        <begin position="181"/>
        <end position="203"/>
    </location>
</feature>
<dbReference type="AlphaFoldDB" id="H6LK78"/>
<sequence>MIAEKINKRNKRIILVLMSLFVFAVVLLANVNKGEDLSIVQKNMFVFLNNWTISDGNDVIKATQLPVEIDVSPGTDYQATTVLPDVDSQMNYLLLRSSMQDMTVYLDDVEVHRYEEPQKEALGIKKPVASTWMMFKLPPDFQGKTLKIVIKSDVAIFSGTINQVRLGESAALIEGIFKHALSGFLVFLFLFVIGLVLSLFALFTKSTKDNRFLYLGLLAIATSIWILSEARIMQFFTGNRYIIGSISYLMVPLMGIFFSLYFKETILSNDRYKRWVQVVAVIYLLGLMTTMLLQIEGISPFIESMKITFGVIFLNIMIFLVIIILEIKKQKNQNAKKFLKYLSVLCISILFEGIVFFNGYFDYTSFFLRIGILAFFGLLLLDSYHYVKKGFESQRERDIFEKLAYKDFLTGANNRAAFERDLDNLMNKTERSFILALLDLNELKYINDHYGHGSGDEAIKNLYTIMNEAFINIGRCYRIGGDEFAILIDNTDDDLVNSSVQQVRNQLKREESRHEYPLDVAIGMELYDQKIWSNKTKFYHHVDQKMYEDKMKRKQMRKTKKTIETS</sequence>
<evidence type="ECO:0000256" key="1">
    <source>
        <dbReference type="SAM" id="Phobius"/>
    </source>
</evidence>
<dbReference type="STRING" id="931626.Awo_c32700"/>
<dbReference type="CDD" id="cd01949">
    <property type="entry name" value="GGDEF"/>
    <property type="match status" value="1"/>
</dbReference>
<keyword evidence="1" id="KW-1133">Transmembrane helix</keyword>
<dbReference type="Pfam" id="PF00990">
    <property type="entry name" value="GGDEF"/>
    <property type="match status" value="1"/>
</dbReference>
<feature type="transmembrane region" description="Helical" evidence="1">
    <location>
        <begin position="240"/>
        <end position="262"/>
    </location>
</feature>
<keyword evidence="1" id="KW-0812">Transmembrane</keyword>
<dbReference type="PANTHER" id="PTHR45138">
    <property type="entry name" value="REGULATORY COMPONENTS OF SENSORY TRANSDUCTION SYSTEM"/>
    <property type="match status" value="1"/>
</dbReference>
<feature type="transmembrane region" description="Helical" evidence="1">
    <location>
        <begin position="274"/>
        <end position="295"/>
    </location>
</feature>
<dbReference type="PROSITE" id="PS50887">
    <property type="entry name" value="GGDEF"/>
    <property type="match status" value="1"/>
</dbReference>
<evidence type="ECO:0000259" key="2">
    <source>
        <dbReference type="PROSITE" id="PS50887"/>
    </source>
</evidence>
<keyword evidence="3" id="KW-0548">Nucleotidyltransferase</keyword>
<protein>
    <submittedName>
        <fullName evidence="3">Diguanylate cyclase</fullName>
        <ecNumber evidence="3">2.7.7.65</ecNumber>
    </submittedName>
</protein>
<dbReference type="SUPFAM" id="SSF55073">
    <property type="entry name" value="Nucleotide cyclase"/>
    <property type="match status" value="1"/>
</dbReference>
<keyword evidence="3" id="KW-0808">Transferase</keyword>
<feature type="domain" description="GGDEF" evidence="2">
    <location>
        <begin position="431"/>
        <end position="561"/>
    </location>
</feature>
<dbReference type="HOGENOM" id="CLU_034082_0_0_9"/>
<accession>H6LK78</accession>
<keyword evidence="1" id="KW-0472">Membrane</keyword>
<evidence type="ECO:0000313" key="4">
    <source>
        <dbReference type="Proteomes" id="UP000007177"/>
    </source>
</evidence>
<name>H6LK78_ACEWD</name>
<dbReference type="PANTHER" id="PTHR45138:SF9">
    <property type="entry name" value="DIGUANYLATE CYCLASE DGCM-RELATED"/>
    <property type="match status" value="1"/>
</dbReference>
<feature type="transmembrane region" description="Helical" evidence="1">
    <location>
        <begin position="339"/>
        <end position="360"/>
    </location>
</feature>
<reference evidence="4" key="1">
    <citation type="submission" date="2011-07" db="EMBL/GenBank/DDBJ databases">
        <title>Complete genome sequence of Acetobacterium woodii.</title>
        <authorList>
            <person name="Poehlein A."/>
            <person name="Schmidt S."/>
            <person name="Kaster A.-K."/>
            <person name="Goenrich M."/>
            <person name="Vollmers J."/>
            <person name="Thuermer A."/>
            <person name="Gottschalk G."/>
            <person name="Thauer R.K."/>
            <person name="Daniel R."/>
            <person name="Mueller V."/>
        </authorList>
    </citation>
    <scope>NUCLEOTIDE SEQUENCE [LARGE SCALE GENOMIC DNA]</scope>
    <source>
        <strain evidence="4">ATCC 29683 / DSM 1030 / JCM 2381 / KCTC 1655 / WB1</strain>
    </source>
</reference>
<organism evidence="3 4">
    <name type="scientific">Acetobacterium woodii (strain ATCC 29683 / DSM 1030 / JCM 2381 / KCTC 1655 / WB1)</name>
    <dbReference type="NCBI Taxonomy" id="931626"/>
    <lineage>
        <taxon>Bacteria</taxon>
        <taxon>Bacillati</taxon>
        <taxon>Bacillota</taxon>
        <taxon>Clostridia</taxon>
        <taxon>Eubacteriales</taxon>
        <taxon>Eubacteriaceae</taxon>
        <taxon>Acetobacterium</taxon>
    </lineage>
</organism>
<dbReference type="Proteomes" id="UP000007177">
    <property type="component" value="Chromosome"/>
</dbReference>
<gene>
    <name evidence="3" type="ordered locus">Awo_c32700</name>
</gene>
<dbReference type="RefSeq" id="WP_014357594.1">
    <property type="nucleotide sequence ID" value="NC_016894.1"/>
</dbReference>
<dbReference type="SMART" id="SM00267">
    <property type="entry name" value="GGDEF"/>
    <property type="match status" value="1"/>
</dbReference>
<dbReference type="KEGG" id="awo:Awo_c32700"/>
<keyword evidence="4" id="KW-1185">Reference proteome</keyword>
<proteinExistence type="predicted"/>
<dbReference type="EMBL" id="CP002987">
    <property type="protein sequence ID" value="AFA49998.1"/>
    <property type="molecule type" value="Genomic_DNA"/>
</dbReference>
<feature type="transmembrane region" description="Helical" evidence="1">
    <location>
        <begin position="307"/>
        <end position="327"/>
    </location>
</feature>
<feature type="transmembrane region" description="Helical" evidence="1">
    <location>
        <begin position="366"/>
        <end position="387"/>
    </location>
</feature>
<dbReference type="InterPro" id="IPR043128">
    <property type="entry name" value="Rev_trsase/Diguanyl_cyclase"/>
</dbReference>
<dbReference type="InterPro" id="IPR029787">
    <property type="entry name" value="Nucleotide_cyclase"/>
</dbReference>
<dbReference type="OrthoDB" id="9804955at2"/>
<dbReference type="GO" id="GO:0052621">
    <property type="term" value="F:diguanylate cyclase activity"/>
    <property type="evidence" value="ECO:0007669"/>
    <property type="project" value="UniProtKB-EC"/>
</dbReference>
<dbReference type="NCBIfam" id="TIGR00254">
    <property type="entry name" value="GGDEF"/>
    <property type="match status" value="1"/>
</dbReference>
<dbReference type="Gene3D" id="3.30.70.270">
    <property type="match status" value="1"/>
</dbReference>
<feature type="transmembrane region" description="Helical" evidence="1">
    <location>
        <begin position="12"/>
        <end position="31"/>
    </location>
</feature>
<feature type="transmembrane region" description="Helical" evidence="1">
    <location>
        <begin position="212"/>
        <end position="228"/>
    </location>
</feature>